<dbReference type="AlphaFoldDB" id="A0AAV2T0V8"/>
<feature type="compositionally biased region" description="Low complexity" evidence="3">
    <location>
        <begin position="760"/>
        <end position="782"/>
    </location>
</feature>
<dbReference type="Proteomes" id="UP001497525">
    <property type="component" value="Unassembled WGS sequence"/>
</dbReference>
<feature type="compositionally biased region" description="Basic and acidic residues" evidence="3">
    <location>
        <begin position="1"/>
        <end position="13"/>
    </location>
</feature>
<dbReference type="InterPro" id="IPR036612">
    <property type="entry name" value="KH_dom_type_1_sf"/>
</dbReference>
<feature type="region of interest" description="Disordered" evidence="3">
    <location>
        <begin position="1"/>
        <end position="27"/>
    </location>
</feature>
<feature type="region of interest" description="Disordered" evidence="3">
    <location>
        <begin position="107"/>
        <end position="165"/>
    </location>
</feature>
<feature type="domain" description="K Homology" evidence="4">
    <location>
        <begin position="177"/>
        <end position="249"/>
    </location>
</feature>
<dbReference type="GO" id="GO:0003723">
    <property type="term" value="F:RNA binding"/>
    <property type="evidence" value="ECO:0007669"/>
    <property type="project" value="UniProtKB-UniRule"/>
</dbReference>
<evidence type="ECO:0000259" key="4">
    <source>
        <dbReference type="SMART" id="SM00322"/>
    </source>
</evidence>
<dbReference type="CDD" id="cd22435">
    <property type="entry name" value="KH-I_NOVA_rpt1"/>
    <property type="match status" value="1"/>
</dbReference>
<dbReference type="SUPFAM" id="SSF54791">
    <property type="entry name" value="Eukaryotic type KH-domain (KH-domain type I)"/>
    <property type="match status" value="2"/>
</dbReference>
<feature type="compositionally biased region" description="Gly residues" evidence="3">
    <location>
        <begin position="674"/>
        <end position="692"/>
    </location>
</feature>
<evidence type="ECO:0000313" key="6">
    <source>
        <dbReference type="Proteomes" id="UP001497525"/>
    </source>
</evidence>
<accession>A0AAV2T0V8</accession>
<evidence type="ECO:0000256" key="2">
    <source>
        <dbReference type="PROSITE-ProRule" id="PRU00117"/>
    </source>
</evidence>
<dbReference type="InterPro" id="IPR004088">
    <property type="entry name" value="KH_dom_type_1"/>
</dbReference>
<comment type="caution">
    <text evidence="5">The sequence shown here is derived from an EMBL/GenBank/DDBJ whole genome shotgun (WGS) entry which is preliminary data.</text>
</comment>
<sequence length="890" mass="91513">MQEDEGHPEKEADITAPASHSARKRNDTIHMKILVPSGAVGAIIGKRGESIAQVQWETGARIKLSKPNDFYPGTVERVCLIQGTLEGVTKMHNYIMDRMLEKPECTGPSGMMMAGPGPPPPPSSAAAPTTSARLGGSAVSPGATTGTTTLPTESAATTSTGWNQSTAIQGSRLPWGRHQQVKILVPNCTAGLVIGKVGSYVKEIKDRTGAFIQISQKSKEINLLERCITIAGEPDQCRAAVDLVLAKIAEDPQSTSCPTISYSHVQGPVASAYPTGSPFAFATVPRFPVSGGPSHAHVLSNLGIGSSADATGTAGGYYPVSDPYSSVFHAALLQAAAAAAAAAGLNQRSYYTAPAGYMATSPPPPAPSAQQSMSLSTTNIPTMTSQPSLVYTSPDSSNPPSTAVPSELGLYAALPSSASTQLLAGTGLLPGPAAEGSWGSPEAQLSGLATTPTGYEQPYPGALNYAYYPSNQSMLASLASRHPSEAYPTSPDIYPTSPPYGTNIPIPYNSGASLRAAGPSAPQLTPMYPGLTSQMALAQPPLAQQIGPDSSAPGMAKMPMGQQPSSVPLNELFGSLRLSSSYPELATPDLNQAFSALQQRGYLNLPGLGGYPVLPSPLASTTASVFQPLTTSFTVPVAEPVTMIPGRPPAASSQFSFEPSAAAYPPGPPREGHISGGVGGVYGRGSVGGPGRGCAPSGGPDQSSPAGVYPDAPPMTVKRRGCPGESSDKGMRDFGPQCPTEELRSSVIGTRPKDSKPAFSTPRPSSCYESSSSVPSTTNLSSVDPAGDNSQTSDSRVEDADQAHLERAPSADAPDGNPADGTRCGQPGQSGFSSGSRFTGTSLFPRPPITTVSLGDGCGSKTIQPHSVKHIFNGQNNTSGKKATPNGIKK</sequence>
<dbReference type="InterPro" id="IPR047276">
    <property type="entry name" value="KH-I_NOVA_rpt2"/>
</dbReference>
<evidence type="ECO:0000256" key="3">
    <source>
        <dbReference type="SAM" id="MobiDB-lite"/>
    </source>
</evidence>
<feature type="domain" description="K Homology" evidence="4">
    <location>
        <begin position="27"/>
        <end position="100"/>
    </location>
</feature>
<feature type="compositionally biased region" description="Basic and acidic residues" evidence="3">
    <location>
        <begin position="795"/>
        <end position="809"/>
    </location>
</feature>
<dbReference type="CDD" id="cd22436">
    <property type="entry name" value="KH-I_NOVA_rpt2"/>
    <property type="match status" value="1"/>
</dbReference>
<dbReference type="Pfam" id="PF00013">
    <property type="entry name" value="KH_1"/>
    <property type="match status" value="2"/>
</dbReference>
<dbReference type="PANTHER" id="PTHR10288">
    <property type="entry name" value="KH DOMAIN CONTAINING RNA BINDING PROTEIN"/>
    <property type="match status" value="1"/>
</dbReference>
<gene>
    <name evidence="5" type="ORF">CDAUBV1_LOCUS1715</name>
</gene>
<reference evidence="5" key="1">
    <citation type="submission" date="2024-06" db="EMBL/GenBank/DDBJ databases">
        <authorList>
            <person name="Liu X."/>
            <person name="Lenzi L."/>
            <person name="Haldenby T S."/>
            <person name="Uol C."/>
        </authorList>
    </citation>
    <scope>NUCLEOTIDE SEQUENCE</scope>
</reference>
<name>A0AAV2T0V8_CALDB</name>
<dbReference type="InterPro" id="IPR004087">
    <property type="entry name" value="KH_dom"/>
</dbReference>
<organism evidence="5 6">
    <name type="scientific">Calicophoron daubneyi</name>
    <name type="common">Rumen fluke</name>
    <name type="synonym">Paramphistomum daubneyi</name>
    <dbReference type="NCBI Taxonomy" id="300641"/>
    <lineage>
        <taxon>Eukaryota</taxon>
        <taxon>Metazoa</taxon>
        <taxon>Spiralia</taxon>
        <taxon>Lophotrochozoa</taxon>
        <taxon>Platyhelminthes</taxon>
        <taxon>Trematoda</taxon>
        <taxon>Digenea</taxon>
        <taxon>Plagiorchiida</taxon>
        <taxon>Pronocephalata</taxon>
        <taxon>Paramphistomoidea</taxon>
        <taxon>Paramphistomidae</taxon>
        <taxon>Calicophoron</taxon>
    </lineage>
</organism>
<keyword evidence="1" id="KW-0677">Repeat</keyword>
<dbReference type="InterPro" id="IPR047275">
    <property type="entry name" value="KH-I_NOVA_rpt1"/>
</dbReference>
<dbReference type="EMBL" id="CAXLJL010000060">
    <property type="protein sequence ID" value="CAL5130300.1"/>
    <property type="molecule type" value="Genomic_DNA"/>
</dbReference>
<feature type="compositionally biased region" description="Low complexity" evidence="3">
    <location>
        <begin position="124"/>
        <end position="160"/>
    </location>
</feature>
<feature type="compositionally biased region" description="Low complexity" evidence="3">
    <location>
        <begin position="825"/>
        <end position="842"/>
    </location>
</feature>
<proteinExistence type="predicted"/>
<protein>
    <recommendedName>
        <fullName evidence="4">K Homology domain-containing protein</fullName>
    </recommendedName>
</protein>
<dbReference type="Gene3D" id="3.30.1370.10">
    <property type="entry name" value="K Homology domain, type 1"/>
    <property type="match status" value="2"/>
</dbReference>
<dbReference type="PROSITE" id="PS50084">
    <property type="entry name" value="KH_TYPE_1"/>
    <property type="match status" value="2"/>
</dbReference>
<evidence type="ECO:0000256" key="1">
    <source>
        <dbReference type="ARBA" id="ARBA00022737"/>
    </source>
</evidence>
<keyword evidence="2" id="KW-0694">RNA-binding</keyword>
<dbReference type="SMART" id="SM00322">
    <property type="entry name" value="KH"/>
    <property type="match status" value="2"/>
</dbReference>
<evidence type="ECO:0000313" key="5">
    <source>
        <dbReference type="EMBL" id="CAL5130300.1"/>
    </source>
</evidence>
<feature type="region of interest" description="Disordered" evidence="3">
    <location>
        <begin position="649"/>
        <end position="890"/>
    </location>
</feature>